<feature type="region of interest" description="Disordered" evidence="6">
    <location>
        <begin position="105"/>
        <end position="201"/>
    </location>
</feature>
<dbReference type="Gene3D" id="2.60.40.790">
    <property type="match status" value="1"/>
</dbReference>
<keyword evidence="3" id="KW-0611">Plant defense</keyword>
<evidence type="ECO:0000313" key="10">
    <source>
        <dbReference type="Proteomes" id="UP001157418"/>
    </source>
</evidence>
<dbReference type="InterPro" id="IPR002068">
    <property type="entry name" value="A-crystallin/Hsp20_dom"/>
</dbReference>
<dbReference type="Pfam" id="PF00011">
    <property type="entry name" value="HSP20"/>
    <property type="match status" value="1"/>
</dbReference>
<evidence type="ECO:0000256" key="7">
    <source>
        <dbReference type="SAM" id="Phobius"/>
    </source>
</evidence>
<comment type="similarity">
    <text evidence="4 5">Belongs to the small heat shock protein (HSP20) family.</text>
</comment>
<evidence type="ECO:0000256" key="4">
    <source>
        <dbReference type="PROSITE-ProRule" id="PRU00285"/>
    </source>
</evidence>
<evidence type="ECO:0000256" key="3">
    <source>
        <dbReference type="ARBA" id="ARBA00022821"/>
    </source>
</evidence>
<evidence type="ECO:0000256" key="5">
    <source>
        <dbReference type="RuleBase" id="RU003616"/>
    </source>
</evidence>
<feature type="compositionally biased region" description="Basic and acidic residues" evidence="6">
    <location>
        <begin position="152"/>
        <end position="201"/>
    </location>
</feature>
<feature type="transmembrane region" description="Helical" evidence="7">
    <location>
        <begin position="237"/>
        <end position="258"/>
    </location>
</feature>
<dbReference type="EMBL" id="CAKMRJ010005634">
    <property type="protein sequence ID" value="CAH1448237.1"/>
    <property type="molecule type" value="Genomic_DNA"/>
</dbReference>
<dbReference type="GO" id="GO:0005886">
    <property type="term" value="C:plasma membrane"/>
    <property type="evidence" value="ECO:0007669"/>
    <property type="project" value="UniProtKB-SubCell"/>
</dbReference>
<proteinExistence type="inferred from homology"/>
<name>A0AAU9PD99_9ASTR</name>
<dbReference type="CDD" id="cd06464">
    <property type="entry name" value="ACD_sHsps-like"/>
    <property type="match status" value="1"/>
</dbReference>
<organism evidence="9 10">
    <name type="scientific">Lactuca virosa</name>
    <dbReference type="NCBI Taxonomy" id="75947"/>
    <lineage>
        <taxon>Eukaryota</taxon>
        <taxon>Viridiplantae</taxon>
        <taxon>Streptophyta</taxon>
        <taxon>Embryophyta</taxon>
        <taxon>Tracheophyta</taxon>
        <taxon>Spermatophyta</taxon>
        <taxon>Magnoliopsida</taxon>
        <taxon>eudicotyledons</taxon>
        <taxon>Gunneridae</taxon>
        <taxon>Pentapetalae</taxon>
        <taxon>asterids</taxon>
        <taxon>campanulids</taxon>
        <taxon>Asterales</taxon>
        <taxon>Asteraceae</taxon>
        <taxon>Cichorioideae</taxon>
        <taxon>Cichorieae</taxon>
        <taxon>Lactucinae</taxon>
        <taxon>Lactuca</taxon>
    </lineage>
</organism>
<comment type="caution">
    <text evidence="9">The sequence shown here is derived from an EMBL/GenBank/DDBJ whole genome shotgun (WGS) entry which is preliminary data.</text>
</comment>
<dbReference type="PANTHER" id="PTHR43670">
    <property type="entry name" value="HEAT SHOCK PROTEIN 26"/>
    <property type="match status" value="1"/>
</dbReference>
<sequence length="282" mass="31285">MEAKGITTPAARVYQDFEPSMEWVPEDDSDTLLVYLPGFAKEQLRVQLRSRNLIISGERKLQQDTWSRFRVEFPVSANCDLNKISAKFEGNILFVRQPKLITPEAKPVEETPPAVAAAPVPTPQKPVDVPNVGQKTTDEKPTPATQTNTENSLRKDQEVPKMGVEESSKKPEEKPSEPKRAKGIRENASEKKPIDSDRKKKTKVALDELDKTTKTAIENYKRAVGVFATKLKTSRNAVNTIVILLVGLVIGVDFTLLYRKKKGEEEWMALIGSGDGGPSKSG</sequence>
<protein>
    <recommendedName>
        <fullName evidence="8">SHSP domain-containing protein</fullName>
    </recommendedName>
</protein>
<dbReference type="Proteomes" id="UP001157418">
    <property type="component" value="Unassembled WGS sequence"/>
</dbReference>
<keyword evidence="7" id="KW-1133">Transmembrane helix</keyword>
<keyword evidence="7" id="KW-0472">Membrane</keyword>
<keyword evidence="10" id="KW-1185">Reference proteome</keyword>
<dbReference type="GO" id="GO:0006952">
    <property type="term" value="P:defense response"/>
    <property type="evidence" value="ECO:0007669"/>
    <property type="project" value="UniProtKB-KW"/>
</dbReference>
<dbReference type="AlphaFoldDB" id="A0AAU9PD99"/>
<evidence type="ECO:0000256" key="6">
    <source>
        <dbReference type="SAM" id="MobiDB-lite"/>
    </source>
</evidence>
<dbReference type="SUPFAM" id="SSF49764">
    <property type="entry name" value="HSP20-like chaperones"/>
    <property type="match status" value="1"/>
</dbReference>
<keyword evidence="7" id="KW-0812">Transmembrane</keyword>
<dbReference type="InterPro" id="IPR008978">
    <property type="entry name" value="HSP20-like_chaperone"/>
</dbReference>
<gene>
    <name evidence="9" type="ORF">LVIROSA_LOCUS33795</name>
</gene>
<keyword evidence="2" id="KW-1003">Cell membrane</keyword>
<evidence type="ECO:0000313" key="9">
    <source>
        <dbReference type="EMBL" id="CAH1448237.1"/>
    </source>
</evidence>
<dbReference type="PANTHER" id="PTHR43670:SF73">
    <property type="entry name" value="INACTIVE PROTEIN RESTRICTED TEV MOVEMENT 2-LIKE"/>
    <property type="match status" value="1"/>
</dbReference>
<feature type="domain" description="SHSP" evidence="8">
    <location>
        <begin position="12"/>
        <end position="116"/>
    </location>
</feature>
<evidence type="ECO:0000256" key="1">
    <source>
        <dbReference type="ARBA" id="ARBA00004162"/>
    </source>
</evidence>
<reference evidence="9 10" key="1">
    <citation type="submission" date="2022-01" db="EMBL/GenBank/DDBJ databases">
        <authorList>
            <person name="Xiong W."/>
            <person name="Schranz E."/>
        </authorList>
    </citation>
    <scope>NUCLEOTIDE SEQUENCE [LARGE SCALE GENOMIC DNA]</scope>
</reference>
<evidence type="ECO:0000259" key="8">
    <source>
        <dbReference type="PROSITE" id="PS01031"/>
    </source>
</evidence>
<dbReference type="PROSITE" id="PS01031">
    <property type="entry name" value="SHSP"/>
    <property type="match status" value="1"/>
</dbReference>
<dbReference type="GO" id="GO:0034605">
    <property type="term" value="P:cellular response to heat"/>
    <property type="evidence" value="ECO:0007669"/>
    <property type="project" value="TreeGrafter"/>
</dbReference>
<comment type="subcellular location">
    <subcellularLocation>
        <location evidence="1">Cell membrane</location>
        <topology evidence="1">Single-pass membrane protein</topology>
    </subcellularLocation>
</comment>
<accession>A0AAU9PD99</accession>
<evidence type="ECO:0000256" key="2">
    <source>
        <dbReference type="ARBA" id="ARBA00022475"/>
    </source>
</evidence>